<accession>A0A1L0BZP9</accession>
<protein>
    <submittedName>
        <fullName evidence="2">CIC11C00000005737</fullName>
    </submittedName>
</protein>
<dbReference type="PANTHER" id="PTHR37787">
    <property type="entry name" value="BIOGENESIS OF LYSOSOME-RELATED ORGANELLES COMPLEX 1 SUBUNIT KXD1"/>
    <property type="match status" value="1"/>
</dbReference>
<dbReference type="AlphaFoldDB" id="A0A1L0BZP9"/>
<dbReference type="PANTHER" id="PTHR37787:SF1">
    <property type="entry name" value="BIOGENESIS OF LYSOSOME-RELATED ORGANELLES COMPLEX 1 SUBUNIT KXD1"/>
    <property type="match status" value="1"/>
</dbReference>
<evidence type="ECO:0000256" key="1">
    <source>
        <dbReference type="SAM" id="MobiDB-lite"/>
    </source>
</evidence>
<sequence length="183" mass="20257">MTPHISATRASQTSESLNEDSENNILDLGSFSPEETAQSPIESDSQSIDSSESVLPSELPTSPTRTATDELSGLSDDEYITSDDEILTTVVSLDEQRHHFAYGSTFAEHTDYFSKSLSHALDSVKLDKSLVAQAQLSGYLNNKGQKLAEKHLELIERITSLKSLYRNHVLSNRMGILRRTLLN</sequence>
<evidence type="ECO:0000313" key="2">
    <source>
        <dbReference type="EMBL" id="SGZ56831.1"/>
    </source>
</evidence>
<reference evidence="3" key="1">
    <citation type="submission" date="2016-10" db="EMBL/GenBank/DDBJ databases">
        <authorList>
            <person name="Geijer C."/>
            <person name="Jareborg N."/>
            <person name="Dainat J."/>
        </authorList>
    </citation>
    <scope>NUCLEOTIDE SEQUENCE [LARGE SCALE GENOMIC DNA]</scope>
    <source>
        <strain evidence="3">PYCC 4715</strain>
    </source>
</reference>
<dbReference type="GO" id="GO:0007032">
    <property type="term" value="P:endosome organization"/>
    <property type="evidence" value="ECO:0007669"/>
    <property type="project" value="TreeGrafter"/>
</dbReference>
<organism evidence="2 3">
    <name type="scientific">Sungouiella intermedia</name>
    <dbReference type="NCBI Taxonomy" id="45354"/>
    <lineage>
        <taxon>Eukaryota</taxon>
        <taxon>Fungi</taxon>
        <taxon>Dikarya</taxon>
        <taxon>Ascomycota</taxon>
        <taxon>Saccharomycotina</taxon>
        <taxon>Pichiomycetes</taxon>
        <taxon>Metschnikowiaceae</taxon>
        <taxon>Sungouiella</taxon>
    </lineage>
</organism>
<evidence type="ECO:0000313" key="3">
    <source>
        <dbReference type="Proteomes" id="UP000182259"/>
    </source>
</evidence>
<dbReference type="InterPro" id="IPR051390">
    <property type="entry name" value="BLOC-1_subunit_KXD1"/>
</dbReference>
<dbReference type="Proteomes" id="UP000182259">
    <property type="component" value="Chromosome V"/>
</dbReference>
<feature type="compositionally biased region" description="Low complexity" evidence="1">
    <location>
        <begin position="38"/>
        <end position="53"/>
    </location>
</feature>
<name>A0A1L0BZP9_9ASCO</name>
<feature type="region of interest" description="Disordered" evidence="1">
    <location>
        <begin position="1"/>
        <end position="75"/>
    </location>
</feature>
<dbReference type="GO" id="GO:0031083">
    <property type="term" value="C:BLOC-1 complex"/>
    <property type="evidence" value="ECO:0007669"/>
    <property type="project" value="TreeGrafter"/>
</dbReference>
<proteinExistence type="predicted"/>
<dbReference type="EMBL" id="LT635768">
    <property type="protein sequence ID" value="SGZ56831.1"/>
    <property type="molecule type" value="Genomic_DNA"/>
</dbReference>
<dbReference type="GO" id="GO:0032880">
    <property type="term" value="P:regulation of protein localization"/>
    <property type="evidence" value="ECO:0007669"/>
    <property type="project" value="TreeGrafter"/>
</dbReference>
<gene>
    <name evidence="2" type="ORF">SAMEA4029009_CIC11G00000005737</name>
</gene>
<dbReference type="GO" id="GO:0005768">
    <property type="term" value="C:endosome"/>
    <property type="evidence" value="ECO:0007669"/>
    <property type="project" value="TreeGrafter"/>
</dbReference>